<reference evidence="7" key="1">
    <citation type="submission" date="2019-04" db="EMBL/GenBank/DDBJ databases">
        <title>Evolution of Biomass-Degrading Anaerobic Consortia Revealed by Metagenomics.</title>
        <authorList>
            <person name="Peng X."/>
        </authorList>
    </citation>
    <scope>NUCLEOTIDE SEQUENCE</scope>
    <source>
        <strain evidence="7">SIG141</strain>
    </source>
</reference>
<keyword evidence="1" id="KW-0805">Transcription regulation</keyword>
<keyword evidence="5" id="KW-1133">Transmembrane helix</keyword>
<feature type="transmembrane region" description="Helical" evidence="5">
    <location>
        <begin position="135"/>
        <end position="157"/>
    </location>
</feature>
<dbReference type="GO" id="GO:0043565">
    <property type="term" value="F:sequence-specific DNA binding"/>
    <property type="evidence" value="ECO:0007669"/>
    <property type="project" value="InterPro"/>
</dbReference>
<protein>
    <submittedName>
        <fullName evidence="7">AraC family transcriptional regulator</fullName>
    </submittedName>
</protein>
<dbReference type="PANTHER" id="PTHR43280:SF29">
    <property type="entry name" value="ARAC-FAMILY TRANSCRIPTIONAL REGULATOR"/>
    <property type="match status" value="1"/>
</dbReference>
<comment type="caution">
    <text evidence="7">The sequence shown here is derived from an EMBL/GenBank/DDBJ whole genome shotgun (WGS) entry which is preliminary data.</text>
</comment>
<organism evidence="7 8">
    <name type="scientific">Xylanibacter ruminicola</name>
    <name type="common">Prevotella ruminicola</name>
    <dbReference type="NCBI Taxonomy" id="839"/>
    <lineage>
        <taxon>Bacteria</taxon>
        <taxon>Pseudomonadati</taxon>
        <taxon>Bacteroidota</taxon>
        <taxon>Bacteroidia</taxon>
        <taxon>Bacteroidales</taxon>
        <taxon>Prevotellaceae</taxon>
        <taxon>Xylanibacter</taxon>
    </lineage>
</organism>
<proteinExistence type="predicted"/>
<evidence type="ECO:0000256" key="2">
    <source>
        <dbReference type="ARBA" id="ARBA00023125"/>
    </source>
</evidence>
<dbReference type="PANTHER" id="PTHR43280">
    <property type="entry name" value="ARAC-FAMILY TRANSCRIPTIONAL REGULATOR"/>
    <property type="match status" value="1"/>
</dbReference>
<dbReference type="InterPro" id="IPR018060">
    <property type="entry name" value="HTH_AraC"/>
</dbReference>
<dbReference type="InterPro" id="IPR009057">
    <property type="entry name" value="Homeodomain-like_sf"/>
</dbReference>
<keyword evidence="5" id="KW-0812">Transmembrane</keyword>
<feature type="transmembrane region" description="Helical" evidence="5">
    <location>
        <begin position="73"/>
        <end position="95"/>
    </location>
</feature>
<dbReference type="GO" id="GO:0003700">
    <property type="term" value="F:DNA-binding transcription factor activity"/>
    <property type="evidence" value="ECO:0007669"/>
    <property type="project" value="InterPro"/>
</dbReference>
<keyword evidence="5" id="KW-0472">Membrane</keyword>
<dbReference type="Proteomes" id="UP000763088">
    <property type="component" value="Unassembled WGS sequence"/>
</dbReference>
<feature type="domain" description="HTH araC/xylS-type" evidence="6">
    <location>
        <begin position="276"/>
        <end position="382"/>
    </location>
</feature>
<dbReference type="SUPFAM" id="SSF46689">
    <property type="entry name" value="Homeodomain-like"/>
    <property type="match status" value="1"/>
</dbReference>
<keyword evidence="3" id="KW-0804">Transcription</keyword>
<feature type="transmembrane region" description="Helical" evidence="5">
    <location>
        <begin position="107"/>
        <end position="129"/>
    </location>
</feature>
<feature type="region of interest" description="Disordered" evidence="4">
    <location>
        <begin position="242"/>
        <end position="266"/>
    </location>
</feature>
<dbReference type="EMBL" id="SUYD01000011">
    <property type="protein sequence ID" value="MBE6266652.1"/>
    <property type="molecule type" value="Genomic_DNA"/>
</dbReference>
<dbReference type="SMART" id="SM00342">
    <property type="entry name" value="HTH_ARAC"/>
    <property type="match status" value="1"/>
</dbReference>
<sequence length="383" mass="44623">MNSTTYQLLFSANLAFILTNLYGWLLKWFYRPRAYDEDFLRLFPAQRAVGWLYLLQVLELPYLLNIGQADALLYVNAFSVLVFSLQMLVMCEGYFFPEVRHRLSDYWVFLPPIVPLLPLFLHACGLIRLPEWHRTATFIVVSVLFLWYFWRTICMALRIGRAVRRANEDTYADSDDFPTRFGEKIQWLPTGICVLMAVNFFIDDPTAKAFRDIIFTVVNIWFCIFTLNPWRKPLDIAAKTTETMSAEPDGQPSDEKDETTASADETQFRLTDDRYTELRRRLESLLTNEHIFTEQHITADTLMQRLGINANYLTEVIQRSGYSSFYDMISQHRVRHAISLICQHPDRRMADIAYDCGFTSQSSMTKAFASQGKESPSTYRKKA</sequence>
<keyword evidence="2" id="KW-0238">DNA-binding</keyword>
<evidence type="ECO:0000256" key="4">
    <source>
        <dbReference type="SAM" id="MobiDB-lite"/>
    </source>
</evidence>
<dbReference type="Gene3D" id="1.10.10.60">
    <property type="entry name" value="Homeodomain-like"/>
    <property type="match status" value="1"/>
</dbReference>
<name>A0A928BTE3_XYLRU</name>
<dbReference type="PROSITE" id="PS01124">
    <property type="entry name" value="HTH_ARAC_FAMILY_2"/>
    <property type="match status" value="1"/>
</dbReference>
<evidence type="ECO:0000313" key="7">
    <source>
        <dbReference type="EMBL" id="MBE6266652.1"/>
    </source>
</evidence>
<evidence type="ECO:0000313" key="8">
    <source>
        <dbReference type="Proteomes" id="UP000763088"/>
    </source>
</evidence>
<evidence type="ECO:0000256" key="5">
    <source>
        <dbReference type="SAM" id="Phobius"/>
    </source>
</evidence>
<feature type="transmembrane region" description="Helical" evidence="5">
    <location>
        <begin position="6"/>
        <end position="27"/>
    </location>
</feature>
<dbReference type="Pfam" id="PF12833">
    <property type="entry name" value="HTH_18"/>
    <property type="match status" value="1"/>
</dbReference>
<dbReference type="AlphaFoldDB" id="A0A928BTE3"/>
<feature type="transmembrane region" description="Helical" evidence="5">
    <location>
        <begin position="185"/>
        <end position="202"/>
    </location>
</feature>
<gene>
    <name evidence="7" type="ORF">E7102_09300</name>
</gene>
<evidence type="ECO:0000256" key="1">
    <source>
        <dbReference type="ARBA" id="ARBA00023015"/>
    </source>
</evidence>
<accession>A0A928BTE3</accession>
<evidence type="ECO:0000256" key="3">
    <source>
        <dbReference type="ARBA" id="ARBA00023163"/>
    </source>
</evidence>
<evidence type="ECO:0000259" key="6">
    <source>
        <dbReference type="PROSITE" id="PS01124"/>
    </source>
</evidence>